<protein>
    <submittedName>
        <fullName evidence="1">Uncharacterized protein</fullName>
    </submittedName>
</protein>
<gene>
    <name evidence="1" type="ORF">Vadar_000028</name>
</gene>
<keyword evidence="2" id="KW-1185">Reference proteome</keyword>
<proteinExistence type="predicted"/>
<accession>A0ACB7YAQ0</accession>
<organism evidence="1 2">
    <name type="scientific">Vaccinium darrowii</name>
    <dbReference type="NCBI Taxonomy" id="229202"/>
    <lineage>
        <taxon>Eukaryota</taxon>
        <taxon>Viridiplantae</taxon>
        <taxon>Streptophyta</taxon>
        <taxon>Embryophyta</taxon>
        <taxon>Tracheophyta</taxon>
        <taxon>Spermatophyta</taxon>
        <taxon>Magnoliopsida</taxon>
        <taxon>eudicotyledons</taxon>
        <taxon>Gunneridae</taxon>
        <taxon>Pentapetalae</taxon>
        <taxon>asterids</taxon>
        <taxon>Ericales</taxon>
        <taxon>Ericaceae</taxon>
        <taxon>Vaccinioideae</taxon>
        <taxon>Vaccinieae</taxon>
        <taxon>Vaccinium</taxon>
    </lineage>
</organism>
<evidence type="ECO:0000313" key="2">
    <source>
        <dbReference type="Proteomes" id="UP000828048"/>
    </source>
</evidence>
<dbReference type="EMBL" id="CM037158">
    <property type="protein sequence ID" value="KAH7850570.1"/>
    <property type="molecule type" value="Genomic_DNA"/>
</dbReference>
<comment type="caution">
    <text evidence="1">The sequence shown here is derived from an EMBL/GenBank/DDBJ whole genome shotgun (WGS) entry which is preliminary data.</text>
</comment>
<sequence>MFKDQLGDTMEAYIDDMVVKSIQEENHITDLSKMFTVLKQHGLKLNAEKCSFGVGSGKFLGHLVTRRGIEADPSQVIAIQQLVSPSTIKEVQRLTGMAAALNRFISRSADVCRLLFQSIKTSKRKFQWTEECEKALQRLKTYLTEPPLLEMPRENEDLFIYLSVSPHAVSSILVLNRGNRASTCVLHKQDADWSRDKAHTIIVLTEYPLKALFRRADLSTRASKWSCEMANFDIQYRPRTAIKAQVLADFIAELTPGEEKQKKEDPNPSLPEQLAENPDAPVAIDDATNATSNAESPKEIETAELTPTLL</sequence>
<evidence type="ECO:0000313" key="1">
    <source>
        <dbReference type="EMBL" id="KAH7850570.1"/>
    </source>
</evidence>
<name>A0ACB7YAQ0_9ERIC</name>
<reference evidence="1 2" key="1">
    <citation type="journal article" date="2021" name="Hortic Res">
        <title>High-quality reference genome and annotation aids understanding of berry development for evergreen blueberry (Vaccinium darrowii).</title>
        <authorList>
            <person name="Yu J."/>
            <person name="Hulse-Kemp A.M."/>
            <person name="Babiker E."/>
            <person name="Staton M."/>
        </authorList>
    </citation>
    <scope>NUCLEOTIDE SEQUENCE [LARGE SCALE GENOMIC DNA]</scope>
    <source>
        <strain evidence="2">cv. NJ 8807/NJ 8810</strain>
        <tissue evidence="1">Young leaf</tissue>
    </source>
</reference>
<dbReference type="Proteomes" id="UP000828048">
    <property type="component" value="Chromosome 8"/>
</dbReference>